<dbReference type="EMBL" id="VEPZ02000879">
    <property type="protein sequence ID" value="KAE8713190.1"/>
    <property type="molecule type" value="Genomic_DNA"/>
</dbReference>
<dbReference type="PANTHER" id="PTHR48047">
    <property type="entry name" value="GLYCOSYLTRANSFERASE"/>
    <property type="match status" value="1"/>
</dbReference>
<evidence type="ECO:0000313" key="3">
    <source>
        <dbReference type="EMBL" id="KAE8713190.1"/>
    </source>
</evidence>
<comment type="caution">
    <text evidence="3">The sequence shown here is derived from an EMBL/GenBank/DDBJ whole genome shotgun (WGS) entry which is preliminary data.</text>
</comment>
<keyword evidence="4" id="KW-1185">Reference proteome</keyword>
<evidence type="ECO:0000313" key="4">
    <source>
        <dbReference type="Proteomes" id="UP000436088"/>
    </source>
</evidence>
<proteinExistence type="inferred from homology"/>
<protein>
    <submittedName>
        <fullName evidence="3">Tetratricopeptide repeat-like superfamily protein</fullName>
    </submittedName>
</protein>
<gene>
    <name evidence="3" type="ORF">F3Y22_tig00110213pilonHSYRG00074</name>
</gene>
<dbReference type="AlphaFoldDB" id="A0A6A3B860"/>
<sequence length="195" mass="22046">MPSKSSELHFVLIPLFFPGHQIPMVDMGRLLAQRSVTVTIVTTPLNAIRNFMEAIGMLQQPIEQFVVEMKLKPNCIISDRNLPWTFDMAQKFDIPRLAFDGTSCFTVVCSHFITLSKIHETVSNNRQPFVVPVLEGISAGLPMITWPLAEQFFNKKLVVSVLRIGGKGGFRDWDEMRRGREVWGNGEERTNCGGH</sequence>
<dbReference type="Gene3D" id="3.40.50.2000">
    <property type="entry name" value="Glycogen Phosphorylase B"/>
    <property type="match status" value="3"/>
</dbReference>
<keyword evidence="2" id="KW-0328">Glycosyltransferase</keyword>
<accession>A0A6A3B860</accession>
<name>A0A6A3B860_HIBSY</name>
<comment type="similarity">
    <text evidence="1">Belongs to the UDP-glycosyltransferase family.</text>
</comment>
<dbReference type="Proteomes" id="UP000436088">
    <property type="component" value="Unassembled WGS sequence"/>
</dbReference>
<organism evidence="3 4">
    <name type="scientific">Hibiscus syriacus</name>
    <name type="common">Rose of Sharon</name>
    <dbReference type="NCBI Taxonomy" id="106335"/>
    <lineage>
        <taxon>Eukaryota</taxon>
        <taxon>Viridiplantae</taxon>
        <taxon>Streptophyta</taxon>
        <taxon>Embryophyta</taxon>
        <taxon>Tracheophyta</taxon>
        <taxon>Spermatophyta</taxon>
        <taxon>Magnoliopsida</taxon>
        <taxon>eudicotyledons</taxon>
        <taxon>Gunneridae</taxon>
        <taxon>Pentapetalae</taxon>
        <taxon>rosids</taxon>
        <taxon>malvids</taxon>
        <taxon>Malvales</taxon>
        <taxon>Malvaceae</taxon>
        <taxon>Malvoideae</taxon>
        <taxon>Hibiscus</taxon>
    </lineage>
</organism>
<dbReference type="SUPFAM" id="SSF53756">
    <property type="entry name" value="UDP-Glycosyltransferase/glycogen phosphorylase"/>
    <property type="match status" value="2"/>
</dbReference>
<evidence type="ECO:0000256" key="1">
    <source>
        <dbReference type="ARBA" id="ARBA00009995"/>
    </source>
</evidence>
<dbReference type="GO" id="GO:0035251">
    <property type="term" value="F:UDP-glucosyltransferase activity"/>
    <property type="evidence" value="ECO:0007669"/>
    <property type="project" value="TreeGrafter"/>
</dbReference>
<reference evidence="3" key="1">
    <citation type="submission" date="2019-09" db="EMBL/GenBank/DDBJ databases">
        <title>Draft genome information of white flower Hibiscus syriacus.</title>
        <authorList>
            <person name="Kim Y.-M."/>
        </authorList>
    </citation>
    <scope>NUCLEOTIDE SEQUENCE [LARGE SCALE GENOMIC DNA]</scope>
    <source>
        <strain evidence="3">YM2019G1</strain>
    </source>
</reference>
<dbReference type="PANTHER" id="PTHR48047:SF237">
    <property type="entry name" value="UDP-GLYCOSYLTRANSFERASE 73C3-LIKE"/>
    <property type="match status" value="1"/>
</dbReference>
<evidence type="ECO:0000256" key="2">
    <source>
        <dbReference type="ARBA" id="ARBA00022676"/>
    </source>
</evidence>
<keyword evidence="2" id="KW-0808">Transferase</keyword>